<comment type="caution">
    <text evidence="1">The sequence shown here is derived from an EMBL/GenBank/DDBJ whole genome shotgun (WGS) entry which is preliminary data.</text>
</comment>
<gene>
    <name evidence="1" type="ORF">TPAB3V08_LOCUS12526</name>
</gene>
<protein>
    <submittedName>
        <fullName evidence="1">Uncharacterized protein</fullName>
    </submittedName>
</protein>
<evidence type="ECO:0000313" key="1">
    <source>
        <dbReference type="EMBL" id="CAG2065582.1"/>
    </source>
</evidence>
<name>A0ABN7PEP4_TIMPD</name>
<accession>A0ABN7PEP4</accession>
<proteinExistence type="predicted"/>
<dbReference type="Proteomes" id="UP001153148">
    <property type="component" value="Unassembled WGS sequence"/>
</dbReference>
<sequence>MTVLPYLMELHYGDDPNSTEYITEHQLQEERELQELDAHTAIVPIERRHSSIVGGTKPQVATTHLVYQCEEVPLLQAIVMLIRVIMTTTQNEFATVSKETLDFVP</sequence>
<evidence type="ECO:0000313" key="2">
    <source>
        <dbReference type="Proteomes" id="UP001153148"/>
    </source>
</evidence>
<keyword evidence="2" id="KW-1185">Reference proteome</keyword>
<dbReference type="EMBL" id="CAJPIN010044684">
    <property type="protein sequence ID" value="CAG2065582.1"/>
    <property type="molecule type" value="Genomic_DNA"/>
</dbReference>
<reference evidence="1" key="1">
    <citation type="submission" date="2021-03" db="EMBL/GenBank/DDBJ databases">
        <authorList>
            <person name="Tran Van P."/>
        </authorList>
    </citation>
    <scope>NUCLEOTIDE SEQUENCE</scope>
</reference>
<organism evidence="1 2">
    <name type="scientific">Timema podura</name>
    <name type="common">Walking stick</name>
    <dbReference type="NCBI Taxonomy" id="61482"/>
    <lineage>
        <taxon>Eukaryota</taxon>
        <taxon>Metazoa</taxon>
        <taxon>Ecdysozoa</taxon>
        <taxon>Arthropoda</taxon>
        <taxon>Hexapoda</taxon>
        <taxon>Insecta</taxon>
        <taxon>Pterygota</taxon>
        <taxon>Neoptera</taxon>
        <taxon>Polyneoptera</taxon>
        <taxon>Phasmatodea</taxon>
        <taxon>Timematodea</taxon>
        <taxon>Timematoidea</taxon>
        <taxon>Timematidae</taxon>
        <taxon>Timema</taxon>
    </lineage>
</organism>
<feature type="non-terminal residue" evidence="1">
    <location>
        <position position="105"/>
    </location>
</feature>